<dbReference type="AlphaFoldDB" id="A0A1M7QGI3"/>
<name>A0A1M7QGI3_9BACT</name>
<evidence type="ECO:0000313" key="2">
    <source>
        <dbReference type="Proteomes" id="UP000184513"/>
    </source>
</evidence>
<accession>A0A1M7QGI3</accession>
<keyword evidence="2" id="KW-1185">Reference proteome</keyword>
<sequence>MGRKSLISNDEIINLPVKFFKNSIDNRLYTLTIRLMFGFFKKSKEKEFYERMEKCRKAWDFLSKNNPFEAVPNEVSKHSKILKDNRVWVQENIKDLKPYLDSSQLEQVRKAFGFSLTYDWIKDDEK</sequence>
<gene>
    <name evidence="1" type="ORF">SAMN04488057_117104</name>
</gene>
<dbReference type="RefSeq" id="WP_073097369.1">
    <property type="nucleotide sequence ID" value="NZ_FRCY01000017.1"/>
</dbReference>
<proteinExistence type="predicted"/>
<organism evidence="1 2">
    <name type="scientific">Cyclobacterium lianum</name>
    <dbReference type="NCBI Taxonomy" id="388280"/>
    <lineage>
        <taxon>Bacteria</taxon>
        <taxon>Pseudomonadati</taxon>
        <taxon>Bacteroidota</taxon>
        <taxon>Cytophagia</taxon>
        <taxon>Cytophagales</taxon>
        <taxon>Cyclobacteriaceae</taxon>
        <taxon>Cyclobacterium</taxon>
    </lineage>
</organism>
<dbReference type="Proteomes" id="UP000184513">
    <property type="component" value="Unassembled WGS sequence"/>
</dbReference>
<evidence type="ECO:0000313" key="1">
    <source>
        <dbReference type="EMBL" id="SHN29804.1"/>
    </source>
</evidence>
<reference evidence="1 2" key="1">
    <citation type="submission" date="2016-11" db="EMBL/GenBank/DDBJ databases">
        <authorList>
            <person name="Jaros S."/>
            <person name="Januszkiewicz K."/>
            <person name="Wedrychowicz H."/>
        </authorList>
    </citation>
    <scope>NUCLEOTIDE SEQUENCE [LARGE SCALE GENOMIC DNA]</scope>
    <source>
        <strain evidence="1 2">CGMCC 1.6102</strain>
    </source>
</reference>
<protein>
    <submittedName>
        <fullName evidence="1">Uncharacterized protein</fullName>
    </submittedName>
</protein>
<dbReference type="EMBL" id="FRCY01000017">
    <property type="protein sequence ID" value="SHN29804.1"/>
    <property type="molecule type" value="Genomic_DNA"/>
</dbReference>